<dbReference type="EMBL" id="BIFQ01000001">
    <property type="protein sequence ID" value="GCE04697.1"/>
    <property type="molecule type" value="Genomic_DNA"/>
</dbReference>
<gene>
    <name evidence="1" type="ORF">KDAU_20260</name>
</gene>
<organism evidence="1 2">
    <name type="scientific">Dictyobacter aurantiacus</name>
    <dbReference type="NCBI Taxonomy" id="1936993"/>
    <lineage>
        <taxon>Bacteria</taxon>
        <taxon>Bacillati</taxon>
        <taxon>Chloroflexota</taxon>
        <taxon>Ktedonobacteria</taxon>
        <taxon>Ktedonobacterales</taxon>
        <taxon>Dictyobacteraceae</taxon>
        <taxon>Dictyobacter</taxon>
    </lineage>
</organism>
<accession>A0A401ZCT8</accession>
<sequence>MLAREESAIHPDEIKIFLYYTRHYFERYYYNCGPAISKKAIGICSSCGAKKSRAGRAHTGAGGTNNNRQNK</sequence>
<evidence type="ECO:0000313" key="2">
    <source>
        <dbReference type="Proteomes" id="UP000287224"/>
    </source>
</evidence>
<proteinExistence type="predicted"/>
<evidence type="ECO:0000313" key="1">
    <source>
        <dbReference type="EMBL" id="GCE04697.1"/>
    </source>
</evidence>
<name>A0A401ZCT8_9CHLR</name>
<protein>
    <submittedName>
        <fullName evidence="1">Uncharacterized protein</fullName>
    </submittedName>
</protein>
<dbReference type="AlphaFoldDB" id="A0A401ZCT8"/>
<keyword evidence="2" id="KW-1185">Reference proteome</keyword>
<reference evidence="2" key="1">
    <citation type="submission" date="2018-12" db="EMBL/GenBank/DDBJ databases">
        <title>Tengunoibacter tsumagoiensis gen. nov., sp. nov., Dictyobacter kobayashii sp. nov., D. alpinus sp. nov., and D. joshuensis sp. nov. and description of Dictyobacteraceae fam. nov. within the order Ktedonobacterales isolated from Tengu-no-mugimeshi.</title>
        <authorList>
            <person name="Wang C.M."/>
            <person name="Zheng Y."/>
            <person name="Sakai Y."/>
            <person name="Toyoda A."/>
            <person name="Minakuchi Y."/>
            <person name="Abe K."/>
            <person name="Yokota A."/>
            <person name="Yabe S."/>
        </authorList>
    </citation>
    <scope>NUCLEOTIDE SEQUENCE [LARGE SCALE GENOMIC DNA]</scope>
    <source>
        <strain evidence="2">S-27</strain>
    </source>
</reference>
<dbReference type="Proteomes" id="UP000287224">
    <property type="component" value="Unassembled WGS sequence"/>
</dbReference>
<comment type="caution">
    <text evidence="1">The sequence shown here is derived from an EMBL/GenBank/DDBJ whole genome shotgun (WGS) entry which is preliminary data.</text>
</comment>